<comment type="caution">
    <text evidence="2">The sequence shown here is derived from an EMBL/GenBank/DDBJ whole genome shotgun (WGS) entry which is preliminary data.</text>
</comment>
<evidence type="ECO:0000256" key="1">
    <source>
        <dbReference type="SAM" id="MobiDB-lite"/>
    </source>
</evidence>
<keyword evidence="3" id="KW-1185">Reference proteome</keyword>
<dbReference type="InterPro" id="IPR012337">
    <property type="entry name" value="RNaseH-like_sf"/>
</dbReference>
<feature type="compositionally biased region" description="Basic and acidic residues" evidence="1">
    <location>
        <begin position="562"/>
        <end position="578"/>
    </location>
</feature>
<protein>
    <recommendedName>
        <fullName evidence="4">Copia protein</fullName>
    </recommendedName>
</protein>
<organism evidence="2 3">
    <name type="scientific">Prorocentrum cordatum</name>
    <dbReference type="NCBI Taxonomy" id="2364126"/>
    <lineage>
        <taxon>Eukaryota</taxon>
        <taxon>Sar</taxon>
        <taxon>Alveolata</taxon>
        <taxon>Dinophyceae</taxon>
        <taxon>Prorocentrales</taxon>
        <taxon>Prorocentraceae</taxon>
        <taxon>Prorocentrum</taxon>
    </lineage>
</organism>
<name>A0ABN9VKU6_9DINO</name>
<evidence type="ECO:0008006" key="4">
    <source>
        <dbReference type="Google" id="ProtNLM"/>
    </source>
</evidence>
<evidence type="ECO:0000313" key="3">
    <source>
        <dbReference type="Proteomes" id="UP001189429"/>
    </source>
</evidence>
<dbReference type="Proteomes" id="UP001189429">
    <property type="component" value="Unassembled WGS sequence"/>
</dbReference>
<accession>A0ABN9VKU6</accession>
<proteinExistence type="predicted"/>
<feature type="region of interest" description="Disordered" evidence="1">
    <location>
        <begin position="562"/>
        <end position="640"/>
    </location>
</feature>
<feature type="compositionally biased region" description="Low complexity" evidence="1">
    <location>
        <begin position="598"/>
        <end position="616"/>
    </location>
</feature>
<sequence>MAISTDWQGIPQVTHPRLHVGKWRRKPLRSSWEQLSKYHLQFPDDSLKTALRMTASQRNTLRNVHGLSTAALVLGTQPKIPGARCDEDFGLLSQCEICLGRQRPRAVRVAVLPRAKRFNEVICTDVYYITWKKMKERKILAIMGEFTRYEFDYPISKETFLKESKLWEKRWISWRTRDWMNKHGIKLDLIPKGTHHRLHVGLVERNHAVSWEQLSKYHLQFPDDSLKTALRMTASQRNTLRNVHGLSTAALVLGTQPKIPGARCDEDFGLLSQCEICLGRQRPRAVRVAVLPRAKRFNEVICTDVYYITWKKMKERKILAIMGEFTRYEFDYPISKETFLKESKLWEKRWISWAGKPKTIRMTWEHGIKLDLIPKGTHHRLHVGLVERNHAVSWEQISKYHLQFPDDSLKTALRMTASQRNTLRNVHGLSTAALVLGTQPKIPGARCDENFGLSDQAALVDPKSEVHEMMIRSTAAATAFVEANCSRAVRAALLARSRPPRRNYEIGEWVYFWRPEQMQGLEKCHWHGPALVNEDNVMHTSVVWVTHGRAIYRCTAEQLRPELPGEGRLPQYDDHMDDMGEQQQPRAQAPMETDETDGPTGAAAAAAPGDPQPTTAGEDEDDGPAAASAGASGSAAQEHSRFHIEAMAKRSVEEAEKLDGIPLAKRARLSRAKLAPQSEEAALADEVDDEMLLLEESTETVYMLAFKRKAPTIVEGRQTPEEKDQFYAAKLEALEVFNRNDGWEPINEADVDPGACCPLRFLLKWTMKDGQKVANARVLYQRFKHRDVAEGQLDKEAPTLSRLGRHTVMLWASLRKWRLFSADVKFVFLQAEGVSVRGFKLYASPTKEMREMISHQIGLQPGQLLKMIKACFGDPRSPKHYRSDAVAKGIGLKNHKLEDCLLLSLRPARVDDDPFDARSFEGQTYVVDGLIGKHVDDFIGCGEGETNEQDLYAKLDDTECFHSRHGMLNEKIKFGKWDFGPSLVFTGNEVEQSLSTYGVTLKFEKYLHAVKPITVEKHRIVDPTSALSPKELTNCRTLNAQGVIIASATVSFRASATGRATVQDLLDANKDLRFLKANADVGLYFGCDKAWSQVRVGNYTDASWASRRDGSSQGGYAIFIGPADELDASTPAPFVAM</sequence>
<feature type="compositionally biased region" description="Low complexity" evidence="1">
    <location>
        <begin position="624"/>
        <end position="637"/>
    </location>
</feature>
<dbReference type="SUPFAM" id="SSF53098">
    <property type="entry name" value="Ribonuclease H-like"/>
    <property type="match status" value="2"/>
</dbReference>
<feature type="non-terminal residue" evidence="2">
    <location>
        <position position="1137"/>
    </location>
</feature>
<gene>
    <name evidence="2" type="ORF">PCOR1329_LOCUS58294</name>
</gene>
<dbReference type="EMBL" id="CAUYUJ010017225">
    <property type="protein sequence ID" value="CAK0872984.1"/>
    <property type="molecule type" value="Genomic_DNA"/>
</dbReference>
<reference evidence="2" key="1">
    <citation type="submission" date="2023-10" db="EMBL/GenBank/DDBJ databases">
        <authorList>
            <person name="Chen Y."/>
            <person name="Shah S."/>
            <person name="Dougan E. K."/>
            <person name="Thang M."/>
            <person name="Chan C."/>
        </authorList>
    </citation>
    <scope>NUCLEOTIDE SEQUENCE [LARGE SCALE GENOMIC DNA]</scope>
</reference>
<evidence type="ECO:0000313" key="2">
    <source>
        <dbReference type="EMBL" id="CAK0872984.1"/>
    </source>
</evidence>